<dbReference type="InterPro" id="IPR003841">
    <property type="entry name" value="Na/Pi_transpt"/>
</dbReference>
<feature type="transmembrane region" description="Helical" evidence="7">
    <location>
        <begin position="128"/>
        <end position="145"/>
    </location>
</feature>
<name>W0DMA1_9GAMM</name>
<feature type="transmembrane region" description="Helical" evidence="7">
    <location>
        <begin position="266"/>
        <end position="286"/>
    </location>
</feature>
<evidence type="ECO:0000256" key="7">
    <source>
        <dbReference type="SAM" id="Phobius"/>
    </source>
</evidence>
<keyword evidence="2" id="KW-1003">Cell membrane</keyword>
<feature type="transmembrane region" description="Helical" evidence="7">
    <location>
        <begin position="235"/>
        <end position="254"/>
    </location>
</feature>
<evidence type="ECO:0000313" key="9">
    <source>
        <dbReference type="Proteomes" id="UP000005289"/>
    </source>
</evidence>
<evidence type="ECO:0000256" key="3">
    <source>
        <dbReference type="ARBA" id="ARBA00022692"/>
    </source>
</evidence>
<feature type="transmembrane region" description="Helical" evidence="7">
    <location>
        <begin position="82"/>
        <end position="108"/>
    </location>
</feature>
<dbReference type="KEGG" id="tti:THITH_06855"/>
<dbReference type="Proteomes" id="UP000005289">
    <property type="component" value="Chromosome"/>
</dbReference>
<accession>W0DMA1</accession>
<dbReference type="GO" id="GO:0005436">
    <property type="term" value="F:sodium:phosphate symporter activity"/>
    <property type="evidence" value="ECO:0007669"/>
    <property type="project" value="InterPro"/>
</dbReference>
<dbReference type="OrthoDB" id="9763003at2"/>
<evidence type="ECO:0000256" key="4">
    <source>
        <dbReference type="ARBA" id="ARBA00022989"/>
    </source>
</evidence>
<dbReference type="STRING" id="713585.THITH_06855"/>
<evidence type="ECO:0000256" key="5">
    <source>
        <dbReference type="ARBA" id="ARBA00023136"/>
    </source>
</evidence>
<proteinExistence type="predicted"/>
<dbReference type="RefSeq" id="WP_006748707.1">
    <property type="nucleotide sequence ID" value="NZ_CP007029.1"/>
</dbReference>
<evidence type="ECO:0000256" key="2">
    <source>
        <dbReference type="ARBA" id="ARBA00022475"/>
    </source>
</evidence>
<evidence type="ECO:0000256" key="6">
    <source>
        <dbReference type="SAM" id="MobiDB-lite"/>
    </source>
</evidence>
<dbReference type="PANTHER" id="PTHR10010">
    <property type="entry name" value="SOLUTE CARRIER FAMILY 34 SODIUM PHOSPHATE , MEMBER 2-RELATED"/>
    <property type="match status" value="1"/>
</dbReference>
<feature type="transmembrane region" description="Helical" evidence="7">
    <location>
        <begin position="152"/>
        <end position="171"/>
    </location>
</feature>
<dbReference type="GO" id="GO:0044341">
    <property type="term" value="P:sodium-dependent phosphate transport"/>
    <property type="evidence" value="ECO:0007669"/>
    <property type="project" value="InterPro"/>
</dbReference>
<feature type="transmembrane region" description="Helical" evidence="7">
    <location>
        <begin position="183"/>
        <end position="206"/>
    </location>
</feature>
<feature type="transmembrane region" description="Helical" evidence="7">
    <location>
        <begin position="306"/>
        <end position="327"/>
    </location>
</feature>
<feature type="transmembrane region" description="Helical" evidence="7">
    <location>
        <begin position="213"/>
        <end position="229"/>
    </location>
</feature>
<reference evidence="8 9" key="1">
    <citation type="submission" date="2013-12" db="EMBL/GenBank/DDBJ databases">
        <authorList>
            <consortium name="DOE Joint Genome Institute"/>
            <person name="Muyzer G."/>
            <person name="Huntemann M."/>
            <person name="Han J."/>
            <person name="Chen A."/>
            <person name="Kyrpides N."/>
            <person name="Mavromatis K."/>
            <person name="Markowitz V."/>
            <person name="Palaniappan K."/>
            <person name="Ivanova N."/>
            <person name="Schaumberg A."/>
            <person name="Pati A."/>
            <person name="Liolios K."/>
            <person name="Nordberg H.P."/>
            <person name="Cantor M.N."/>
            <person name="Hua S.X."/>
            <person name="Woyke T."/>
        </authorList>
    </citation>
    <scope>NUCLEOTIDE SEQUENCE [LARGE SCALE GENOMIC DNA]</scope>
    <source>
        <strain evidence="8 9">ARh 1</strain>
    </source>
</reference>
<comment type="subcellular location">
    <subcellularLocation>
        <location evidence="1">Cell membrane</location>
        <topology evidence="1">Multi-pass membrane protein</topology>
    </subcellularLocation>
</comment>
<keyword evidence="4 7" id="KW-1133">Transmembrane helix</keyword>
<dbReference type="EMBL" id="CP007029">
    <property type="protein sequence ID" value="AHE98020.1"/>
    <property type="molecule type" value="Genomic_DNA"/>
</dbReference>
<organism evidence="8 9">
    <name type="scientific">Thioalkalivibrio paradoxus ARh 1</name>
    <dbReference type="NCBI Taxonomy" id="713585"/>
    <lineage>
        <taxon>Bacteria</taxon>
        <taxon>Pseudomonadati</taxon>
        <taxon>Pseudomonadota</taxon>
        <taxon>Gammaproteobacteria</taxon>
        <taxon>Chromatiales</taxon>
        <taxon>Ectothiorhodospiraceae</taxon>
        <taxon>Thioalkalivibrio</taxon>
    </lineage>
</organism>
<protein>
    <submittedName>
        <fullName evidence="8">Sodium:phosphate symporter</fullName>
    </submittedName>
</protein>
<dbReference type="AlphaFoldDB" id="W0DMA1"/>
<feature type="compositionally biased region" description="Basic and acidic residues" evidence="6">
    <location>
        <begin position="605"/>
        <end position="616"/>
    </location>
</feature>
<dbReference type="PANTHER" id="PTHR10010:SF46">
    <property type="entry name" value="SODIUM-DEPENDENT PHOSPHATE TRANSPORT PROTEIN 2B"/>
    <property type="match status" value="1"/>
</dbReference>
<keyword evidence="5 7" id="KW-0472">Membrane</keyword>
<gene>
    <name evidence="8" type="ORF">THITH_06855</name>
</gene>
<dbReference type="Pfam" id="PF02690">
    <property type="entry name" value="Na_Pi_cotrans"/>
    <property type="match status" value="1"/>
</dbReference>
<dbReference type="HOGENOM" id="CLU_025623_1_0_6"/>
<evidence type="ECO:0000313" key="8">
    <source>
        <dbReference type="EMBL" id="AHE98020.1"/>
    </source>
</evidence>
<keyword evidence="3 7" id="KW-0812">Transmembrane</keyword>
<evidence type="ECO:0000256" key="1">
    <source>
        <dbReference type="ARBA" id="ARBA00004651"/>
    </source>
</evidence>
<sequence length="616" mass="66928">MRRVLLPLTFLLLAWAFWASPHLSDVAAGVAIFLFGMIALETGFKAFTGGTLEAALRHSTDRLWKSIGFGIASTTLMQSSTLVSLVTISFVSAEMISLAAGIGVIMGANLGTTTGAWLIAGFGLRVDIAAYAAPMLVFGVILLLNRNRMLKGIGYLFLGVGFLFLGIHFMKEGFEAFQEGFDLAAYAVPGLAGVLLFTAIGMLMTVVMQSSHATLLVIIAALAAGQVTYDNALALAIGANLGSAITTAAGGMAANLGGRRLAVAHVLFNVMTAAVAILLIEQMGWAVDRISGMVGIADDDYLLKLALFHTLFNLLGVAILTPFVRLLERELIRRVRLAPRSAEQPRYLYSEALKTPATAVTAVRREVGHLFDNAHGLIAHGLSLRRAVINSDRSLTEAVRNTRRIMPLDVDDAYEQNIKSLHSAIVAFIGEVHQRELSEHWTNRLYALQQASRDIVEAVKGMKHLHKNLVRYGTAFDPMVRRHYDALRLQLARLLREIGQLRNQEPGAATSLSLDSLRLSLETSHRKLVGNINQAIRDRQLSAHIATSLMNDEAYAYTIAENLIEAAHALLVSDEPADHVAEEHLALDPQEIKRMAGNTMAHPQPGEHADEDPKTS</sequence>
<feature type="region of interest" description="Disordered" evidence="6">
    <location>
        <begin position="597"/>
        <end position="616"/>
    </location>
</feature>
<keyword evidence="9" id="KW-1185">Reference proteome</keyword>
<dbReference type="NCBIfam" id="NF037997">
    <property type="entry name" value="Na_Pi_symport"/>
    <property type="match status" value="1"/>
</dbReference>
<dbReference type="GO" id="GO:0005886">
    <property type="term" value="C:plasma membrane"/>
    <property type="evidence" value="ECO:0007669"/>
    <property type="project" value="UniProtKB-SubCell"/>
</dbReference>
<feature type="transmembrane region" description="Helical" evidence="7">
    <location>
        <begin position="26"/>
        <end position="47"/>
    </location>
</feature>